<feature type="region of interest" description="Disordered" evidence="1">
    <location>
        <begin position="420"/>
        <end position="439"/>
    </location>
</feature>
<evidence type="ECO:0000256" key="1">
    <source>
        <dbReference type="SAM" id="MobiDB-lite"/>
    </source>
</evidence>
<sequence length="519" mass="55114">MHFMSTPTPSTSSQPSAVSGLAISKGTEILCFAAIIPAFAIIIYTCSRFINGEKKLADHSINSASVVQKVPYSPCSTVDMAMPSYPKSSHQKKESRIQDLCRYLASPSPRPSELSQHIPSRPFANHRCSISIKSPTSPAARLALRPLSLFSAMKKEHTKAKLASRGRSHTAFPDLTHAPGEPSEADKLAMLHLWSLADTIVGAHPHAQPLLTRSATAHGHVLHPPDFRFVSDSGLEIPWYSPANKKGTPIVPTIACAISTRETASTAMHPTKSTQDHQKALKPSASPPSKIPVSKTSFSLSQSSHSSPSVALTSNSTVQSALPCISPAPSSMPKLEAGSCSSKSVQPEHDALMSSELKVPASTVDVTTGPASEPVNTLPGPDSSSHATASSNFTSKIRPKIAWEDRVPGLVTILPLTKGSSENCTRSKVEKEQSGHRRRGELKVVTNLPENNSHSELAYLMNTRRGPHPEPGSGPGTVGKNSIKASGGGKAGGKYREIGGRKFTPDGKENVRPVVGATF</sequence>
<organism evidence="2 3">
    <name type="scientific">Collybiopsis luxurians FD-317 M1</name>
    <dbReference type="NCBI Taxonomy" id="944289"/>
    <lineage>
        <taxon>Eukaryota</taxon>
        <taxon>Fungi</taxon>
        <taxon>Dikarya</taxon>
        <taxon>Basidiomycota</taxon>
        <taxon>Agaricomycotina</taxon>
        <taxon>Agaricomycetes</taxon>
        <taxon>Agaricomycetidae</taxon>
        <taxon>Agaricales</taxon>
        <taxon>Marasmiineae</taxon>
        <taxon>Omphalotaceae</taxon>
        <taxon>Collybiopsis</taxon>
        <taxon>Collybiopsis luxurians</taxon>
    </lineage>
</organism>
<feature type="region of interest" description="Disordered" evidence="1">
    <location>
        <begin position="365"/>
        <end position="392"/>
    </location>
</feature>
<dbReference type="EMBL" id="KN834804">
    <property type="protein sequence ID" value="KIK55676.1"/>
    <property type="molecule type" value="Genomic_DNA"/>
</dbReference>
<gene>
    <name evidence="2" type="ORF">GYMLUDRAFT_834733</name>
</gene>
<reference evidence="2 3" key="1">
    <citation type="submission" date="2014-04" db="EMBL/GenBank/DDBJ databases">
        <title>Evolutionary Origins and Diversification of the Mycorrhizal Mutualists.</title>
        <authorList>
            <consortium name="DOE Joint Genome Institute"/>
            <consortium name="Mycorrhizal Genomics Consortium"/>
            <person name="Kohler A."/>
            <person name="Kuo A."/>
            <person name="Nagy L.G."/>
            <person name="Floudas D."/>
            <person name="Copeland A."/>
            <person name="Barry K.W."/>
            <person name="Cichocki N."/>
            <person name="Veneault-Fourrey C."/>
            <person name="LaButti K."/>
            <person name="Lindquist E.A."/>
            <person name="Lipzen A."/>
            <person name="Lundell T."/>
            <person name="Morin E."/>
            <person name="Murat C."/>
            <person name="Riley R."/>
            <person name="Ohm R."/>
            <person name="Sun H."/>
            <person name="Tunlid A."/>
            <person name="Henrissat B."/>
            <person name="Grigoriev I.V."/>
            <person name="Hibbett D.S."/>
            <person name="Martin F."/>
        </authorList>
    </citation>
    <scope>NUCLEOTIDE SEQUENCE [LARGE SCALE GENOMIC DNA]</scope>
    <source>
        <strain evidence="2 3">FD-317 M1</strain>
    </source>
</reference>
<proteinExistence type="predicted"/>
<keyword evidence="3" id="KW-1185">Reference proteome</keyword>
<feature type="compositionally biased region" description="Polar residues" evidence="1">
    <location>
        <begin position="263"/>
        <end position="273"/>
    </location>
</feature>
<feature type="compositionally biased region" description="Polar residues" evidence="1">
    <location>
        <begin position="382"/>
        <end position="392"/>
    </location>
</feature>
<dbReference type="OrthoDB" id="2928637at2759"/>
<feature type="region of interest" description="Disordered" evidence="1">
    <location>
        <begin position="263"/>
        <end position="312"/>
    </location>
</feature>
<dbReference type="AlphaFoldDB" id="A0A0D0BLL8"/>
<feature type="compositionally biased region" description="Basic and acidic residues" evidence="1">
    <location>
        <begin position="425"/>
        <end position="435"/>
    </location>
</feature>
<accession>A0A0D0BLL8</accession>
<name>A0A0D0BLL8_9AGAR</name>
<feature type="region of interest" description="Disordered" evidence="1">
    <location>
        <begin position="464"/>
        <end position="519"/>
    </location>
</feature>
<dbReference type="HOGENOM" id="CLU_524828_0_0_1"/>
<evidence type="ECO:0000313" key="2">
    <source>
        <dbReference type="EMBL" id="KIK55676.1"/>
    </source>
</evidence>
<dbReference type="Proteomes" id="UP000053593">
    <property type="component" value="Unassembled WGS sequence"/>
</dbReference>
<protein>
    <submittedName>
        <fullName evidence="2">Uncharacterized protein</fullName>
    </submittedName>
</protein>
<evidence type="ECO:0000313" key="3">
    <source>
        <dbReference type="Proteomes" id="UP000053593"/>
    </source>
</evidence>
<feature type="compositionally biased region" description="Basic and acidic residues" evidence="1">
    <location>
        <begin position="494"/>
        <end position="511"/>
    </location>
</feature>
<feature type="compositionally biased region" description="Low complexity" evidence="1">
    <location>
        <begin position="294"/>
        <end position="309"/>
    </location>
</feature>